<name>A0A075MM91_9ARCH</name>
<dbReference type="eggNOG" id="arCOG08208">
    <property type="taxonomic scope" value="Archaea"/>
</dbReference>
<dbReference type="KEGG" id="nev:NTE_00143"/>
<dbReference type="AlphaFoldDB" id="A0A075MM91"/>
<dbReference type="GeneID" id="41596082"/>
<proteinExistence type="predicted"/>
<keyword evidence="2" id="KW-1185">Reference proteome</keyword>
<dbReference type="CDD" id="cd14728">
    <property type="entry name" value="Ere-like"/>
    <property type="match status" value="1"/>
</dbReference>
<dbReference type="SUPFAM" id="SSF159501">
    <property type="entry name" value="EreA/ChaN-like"/>
    <property type="match status" value="1"/>
</dbReference>
<dbReference type="RefSeq" id="WP_226987091.1">
    <property type="nucleotide sequence ID" value="NZ_CP007174.1"/>
</dbReference>
<dbReference type="Gene3D" id="3.30.1870.10">
    <property type="entry name" value="EreA-like, domain 2"/>
    <property type="match status" value="1"/>
</dbReference>
<reference evidence="1 2" key="1">
    <citation type="journal article" date="2014" name="PLoS ONE">
        <title>Genome Sequence of Candidatus Nitrososphaera evergladensis from Group I.1b Enriched from Everglades Soil Reveals Novel Genomic Features of the Ammonia-Oxidizing Archaea.</title>
        <authorList>
            <person name="Zhalnina K.V."/>
            <person name="Dias R."/>
            <person name="Leonard M.T."/>
            <person name="Dorr de Quadros P."/>
            <person name="Camargo F.A."/>
            <person name="Drew J.C."/>
            <person name="Farmerie W.G."/>
            <person name="Daroub S.H."/>
            <person name="Triplett E.W."/>
        </authorList>
    </citation>
    <scope>NUCLEOTIDE SEQUENCE [LARGE SCALE GENOMIC DNA]</scope>
    <source>
        <strain evidence="1 2">SR1</strain>
    </source>
</reference>
<dbReference type="PIRSF" id="PIRSF036794">
    <property type="entry name" value="UCP_erythr_ester"/>
    <property type="match status" value="1"/>
</dbReference>
<dbReference type="STRING" id="1459636.NTE_00143"/>
<dbReference type="InterPro" id="IPR014622">
    <property type="entry name" value="UCP036794_erythomycin"/>
</dbReference>
<dbReference type="GO" id="GO:0046677">
    <property type="term" value="P:response to antibiotic"/>
    <property type="evidence" value="ECO:0007669"/>
    <property type="project" value="InterPro"/>
</dbReference>
<dbReference type="InterPro" id="IPR007815">
    <property type="entry name" value="Emycin_Estase"/>
</dbReference>
<gene>
    <name evidence="1" type="ORF">NTE_00143</name>
</gene>
<evidence type="ECO:0000313" key="2">
    <source>
        <dbReference type="Proteomes" id="UP000028194"/>
    </source>
</evidence>
<dbReference type="EMBL" id="CP007174">
    <property type="protein sequence ID" value="AIF82225.1"/>
    <property type="molecule type" value="Genomic_DNA"/>
</dbReference>
<protein>
    <submittedName>
        <fullName evidence="1">Erythromycin esterase-like enzyme</fullName>
    </submittedName>
</protein>
<dbReference type="PANTHER" id="PTHR31299:SF0">
    <property type="entry name" value="ESTERASE, PUTATIVE (AFU_ORTHOLOGUE AFUA_1G05850)-RELATED"/>
    <property type="match status" value="1"/>
</dbReference>
<dbReference type="Gene3D" id="3.40.1660.10">
    <property type="entry name" value="EreA-like (biosynthetic domain)"/>
    <property type="match status" value="1"/>
</dbReference>
<dbReference type="Proteomes" id="UP000028194">
    <property type="component" value="Chromosome"/>
</dbReference>
<sequence>MMTVYKLENASNLDPLLEHIGDARYVLLGEASHGTSEFYAWRTEITKRLIAEKDFSFVAVEGDWPDCYRVNRYVKGMAEAGSSAFEVLHAFSRWPTWMWANREIIELVGWLRFYNDRRVAGRNNRERRRDRKATTTTAAGFYGLDVYSLWESLDAVMQYLKKNYPDSLKAAINAYSCFEPYGRDVEEYARATAFIPESCEDEVVEMLVELRQKEQRKERNLASGGYKSDEEEKEAYFDAEQNAVVAKNAELYYRTMMKGSAASWNVRDHHMMNTLERLMRFHGSDSKCIVWAHNTHVGDARATDMQRAKMVNLGQLAREQAGHDNVVLVGFGTYEGTVIAAKEWGEKMEKMPVPPAIDGSWDSFLHKYDEAAERYDDDGSDSRSNNDNDNRKTIKDKLFIFSNRGKEGYSTFLVPRGQRAIGVVYNPSYERYGNYVETILPERYDALLFILIKQMRSDQYTCQYRQTRNFQRLFLLVHDDISTHACVCMRACMCYCYYC</sequence>
<accession>A0A075MM91</accession>
<evidence type="ECO:0000313" key="1">
    <source>
        <dbReference type="EMBL" id="AIF82225.1"/>
    </source>
</evidence>
<dbReference type="InterPro" id="IPR052036">
    <property type="entry name" value="Hydrolase/PRTase-associated"/>
</dbReference>
<dbReference type="HOGENOM" id="CLU_026490_1_0_2"/>
<dbReference type="PANTHER" id="PTHR31299">
    <property type="entry name" value="ESTERASE, PUTATIVE (AFU_ORTHOLOGUE AFUA_1G05850)-RELATED"/>
    <property type="match status" value="1"/>
</dbReference>
<dbReference type="Pfam" id="PF05139">
    <property type="entry name" value="Erythro_esteras"/>
    <property type="match status" value="1"/>
</dbReference>
<organism evidence="1 2">
    <name type="scientific">Candidatus Nitrososphaera evergladensis SR1</name>
    <dbReference type="NCBI Taxonomy" id="1459636"/>
    <lineage>
        <taxon>Archaea</taxon>
        <taxon>Nitrososphaerota</taxon>
        <taxon>Nitrososphaeria</taxon>
        <taxon>Nitrososphaerales</taxon>
        <taxon>Nitrososphaeraceae</taxon>
        <taxon>Nitrososphaera</taxon>
    </lineage>
</organism>